<gene>
    <name evidence="2" type="ORF">FGRAMPH1_01T27853</name>
</gene>
<reference evidence="2 3" key="3">
    <citation type="journal article" date="2015" name="BMC Genomics">
        <title>The completed genome sequence of the pathogenic ascomycete fungus Fusarium graminearum.</title>
        <authorList>
            <person name="King R."/>
            <person name="Urban M."/>
            <person name="Hammond-Kosack M.C."/>
            <person name="Hassani-Pak K."/>
            <person name="Hammond-Kosack K.E."/>
        </authorList>
    </citation>
    <scope>NUCLEOTIDE SEQUENCE [LARGE SCALE GENOMIC DNA]</scope>
    <source>
        <strain evidence="3">ATCC MYA-4620 / CBS 123657 / FGSC 9075 / NRRL 31084 / PH-1</strain>
    </source>
</reference>
<dbReference type="VEuPathDB" id="FungiDB:FGRAMPH1_01G27853"/>
<evidence type="ECO:0000313" key="2">
    <source>
        <dbReference type="EMBL" id="SCB65510.1"/>
    </source>
</evidence>
<dbReference type="Proteomes" id="UP000070720">
    <property type="component" value="Chromosome 4"/>
</dbReference>
<proteinExistence type="predicted"/>
<dbReference type="AlphaFoldDB" id="A0A1C3YLV4"/>
<feature type="region of interest" description="Disordered" evidence="1">
    <location>
        <begin position="97"/>
        <end position="118"/>
    </location>
</feature>
<reference evidence="3" key="1">
    <citation type="journal article" date="2007" name="Science">
        <title>The Fusarium graminearum genome reveals a link between localized polymorphism and pathogen specialization.</title>
        <authorList>
            <person name="Cuomo C.A."/>
            <person name="Gueldener U."/>
            <person name="Xu J.-R."/>
            <person name="Trail F."/>
            <person name="Turgeon B.G."/>
            <person name="Di Pietro A."/>
            <person name="Walton J.D."/>
            <person name="Ma L.-J."/>
            <person name="Baker S.E."/>
            <person name="Rep M."/>
            <person name="Adam G."/>
            <person name="Antoniw J."/>
            <person name="Baldwin T."/>
            <person name="Calvo S.E."/>
            <person name="Chang Y.-L."/>
            <person name="DeCaprio D."/>
            <person name="Gale L.R."/>
            <person name="Gnerre S."/>
            <person name="Goswami R.S."/>
            <person name="Hammond-Kosack K."/>
            <person name="Harris L.J."/>
            <person name="Hilburn K."/>
            <person name="Kennell J.C."/>
            <person name="Kroken S."/>
            <person name="Magnuson J.K."/>
            <person name="Mannhaupt G."/>
            <person name="Mauceli E.W."/>
            <person name="Mewes H.-W."/>
            <person name="Mitterbauer R."/>
            <person name="Muehlbauer G."/>
            <person name="Muensterkoetter M."/>
            <person name="Nelson D."/>
            <person name="O'Donnell K."/>
            <person name="Ouellet T."/>
            <person name="Qi W."/>
            <person name="Quesneville H."/>
            <person name="Roncero M.I.G."/>
            <person name="Seong K.-Y."/>
            <person name="Tetko I.V."/>
            <person name="Urban M."/>
            <person name="Waalwijk C."/>
            <person name="Ward T.J."/>
            <person name="Yao J."/>
            <person name="Birren B.W."/>
            <person name="Kistler H.C."/>
        </authorList>
    </citation>
    <scope>NUCLEOTIDE SEQUENCE [LARGE SCALE GENOMIC DNA]</scope>
    <source>
        <strain evidence="3">ATCC MYA-4620 / CBS 123657 / FGSC 9075 / NRRL 31084 / PH-1</strain>
    </source>
</reference>
<evidence type="ECO:0000313" key="3">
    <source>
        <dbReference type="Proteomes" id="UP000070720"/>
    </source>
</evidence>
<organism evidence="2 3">
    <name type="scientific">Gibberella zeae (strain ATCC MYA-4620 / CBS 123657 / FGSC 9075 / NRRL 31084 / PH-1)</name>
    <name type="common">Wheat head blight fungus</name>
    <name type="synonym">Fusarium graminearum</name>
    <dbReference type="NCBI Taxonomy" id="229533"/>
    <lineage>
        <taxon>Eukaryota</taxon>
        <taxon>Fungi</taxon>
        <taxon>Dikarya</taxon>
        <taxon>Ascomycota</taxon>
        <taxon>Pezizomycotina</taxon>
        <taxon>Sordariomycetes</taxon>
        <taxon>Hypocreomycetidae</taxon>
        <taxon>Hypocreales</taxon>
        <taxon>Nectriaceae</taxon>
        <taxon>Fusarium</taxon>
    </lineage>
</organism>
<sequence length="204" mass="22073">MTLSYGTSADSNVLSVMGVDRVKGLSLEEIESADQEQKESQADSVVNQNRGQQHFDKRLDKANPYLDPGPSCRGPLLVVLFAQIIFIPAPTKMPVAATPTGPRGVPCESRQGSPSWREESGFADRGAPMMAIAVEDEPLLSMSPWRHGTINTYGPLSIEKIKTNHLFALGLARCASEAKELSLVTDPSSRIIHKGTSCDVLLIL</sequence>
<feature type="region of interest" description="Disordered" evidence="1">
    <location>
        <begin position="31"/>
        <end position="51"/>
    </location>
</feature>
<dbReference type="EMBL" id="HG970335">
    <property type="protein sequence ID" value="SCB65510.1"/>
    <property type="molecule type" value="Genomic_DNA"/>
</dbReference>
<accession>A0A1C3YLV4</accession>
<protein>
    <submittedName>
        <fullName evidence="2">Chromosome 4, complete genome</fullName>
    </submittedName>
</protein>
<name>A0A1C3YLV4_GIBZE</name>
<evidence type="ECO:0000256" key="1">
    <source>
        <dbReference type="SAM" id="MobiDB-lite"/>
    </source>
</evidence>
<feature type="compositionally biased region" description="Polar residues" evidence="1">
    <location>
        <begin position="42"/>
        <end position="51"/>
    </location>
</feature>
<keyword evidence="3" id="KW-1185">Reference proteome</keyword>
<reference evidence="3" key="2">
    <citation type="journal article" date="2010" name="Nature">
        <title>Comparative genomics reveals mobile pathogenicity chromosomes in Fusarium.</title>
        <authorList>
            <person name="Ma L.J."/>
            <person name="van der Does H.C."/>
            <person name="Borkovich K.A."/>
            <person name="Coleman J.J."/>
            <person name="Daboussi M.J."/>
            <person name="Di Pietro A."/>
            <person name="Dufresne M."/>
            <person name="Freitag M."/>
            <person name="Grabherr M."/>
            <person name="Henrissat B."/>
            <person name="Houterman P.M."/>
            <person name="Kang S."/>
            <person name="Shim W.B."/>
            <person name="Woloshuk C."/>
            <person name="Xie X."/>
            <person name="Xu J.R."/>
            <person name="Antoniw J."/>
            <person name="Baker S.E."/>
            <person name="Bluhm B.H."/>
            <person name="Breakspear A."/>
            <person name="Brown D.W."/>
            <person name="Butchko R.A."/>
            <person name="Chapman S."/>
            <person name="Coulson R."/>
            <person name="Coutinho P.M."/>
            <person name="Danchin E.G."/>
            <person name="Diener A."/>
            <person name="Gale L.R."/>
            <person name="Gardiner D.M."/>
            <person name="Goff S."/>
            <person name="Hammond-Kosack K.E."/>
            <person name="Hilburn K."/>
            <person name="Hua-Van A."/>
            <person name="Jonkers W."/>
            <person name="Kazan K."/>
            <person name="Kodira C.D."/>
            <person name="Koehrsen M."/>
            <person name="Kumar L."/>
            <person name="Lee Y.H."/>
            <person name="Li L."/>
            <person name="Manners J.M."/>
            <person name="Miranda-Saavedra D."/>
            <person name="Mukherjee M."/>
            <person name="Park G."/>
            <person name="Park J."/>
            <person name="Park S.Y."/>
            <person name="Proctor R.H."/>
            <person name="Regev A."/>
            <person name="Ruiz-Roldan M.C."/>
            <person name="Sain D."/>
            <person name="Sakthikumar S."/>
            <person name="Sykes S."/>
            <person name="Schwartz D.C."/>
            <person name="Turgeon B.G."/>
            <person name="Wapinski I."/>
            <person name="Yoder O."/>
            <person name="Young S."/>
            <person name="Zeng Q."/>
            <person name="Zhou S."/>
            <person name="Galagan J."/>
            <person name="Cuomo C.A."/>
            <person name="Kistler H.C."/>
            <person name="Rep M."/>
        </authorList>
    </citation>
    <scope>GENOME REANNOTATION</scope>
    <source>
        <strain evidence="3">ATCC MYA-4620 / CBS 123657 / FGSC 9075 / NRRL 31084 / PH-1</strain>
    </source>
</reference>
<dbReference type="InParanoid" id="A0A1C3YLV4"/>